<gene>
    <name evidence="2" type="ORF">GF1_08800</name>
</gene>
<dbReference type="KEGG" id="ddu:GF1_08800"/>
<organism evidence="2 3">
    <name type="scientific">Desulfolithobacter dissulfuricans</name>
    <dbReference type="NCBI Taxonomy" id="2795293"/>
    <lineage>
        <taxon>Bacteria</taxon>
        <taxon>Pseudomonadati</taxon>
        <taxon>Thermodesulfobacteriota</taxon>
        <taxon>Desulfobulbia</taxon>
        <taxon>Desulfobulbales</taxon>
        <taxon>Desulfobulbaceae</taxon>
        <taxon>Desulfolithobacter</taxon>
    </lineage>
</organism>
<dbReference type="SUPFAM" id="SSF53756">
    <property type="entry name" value="UDP-Glycosyltransferase/glycogen phosphorylase"/>
    <property type="match status" value="1"/>
</dbReference>
<dbReference type="EMBL" id="AP024233">
    <property type="protein sequence ID" value="BCO08504.1"/>
    <property type="molecule type" value="Genomic_DNA"/>
</dbReference>
<feature type="domain" description="Polysaccharide pyruvyl transferase" evidence="1">
    <location>
        <begin position="17"/>
        <end position="335"/>
    </location>
</feature>
<proteinExistence type="predicted"/>
<keyword evidence="2" id="KW-0808">Transferase</keyword>
<dbReference type="AlphaFoldDB" id="A0A915TZ79"/>
<dbReference type="GO" id="GO:0016740">
    <property type="term" value="F:transferase activity"/>
    <property type="evidence" value="ECO:0007669"/>
    <property type="project" value="UniProtKB-KW"/>
</dbReference>
<dbReference type="Proteomes" id="UP001063350">
    <property type="component" value="Chromosome"/>
</dbReference>
<name>A0A915TZ79_9BACT</name>
<reference evidence="2" key="1">
    <citation type="submission" date="2020-12" db="EMBL/GenBank/DDBJ databases">
        <title>Desulfobium dissulfuricans gen. nov., sp. nov., a novel mesophilic, sulfate-reducing bacterium isolated from a deep-sea hydrothermal vent.</title>
        <authorList>
            <person name="Hashimoto Y."/>
            <person name="Tame A."/>
            <person name="Sawayama S."/>
            <person name="Miyazaki J."/>
            <person name="Takai K."/>
            <person name="Nakagawa S."/>
        </authorList>
    </citation>
    <scope>NUCLEOTIDE SEQUENCE</scope>
    <source>
        <strain evidence="2">GF1</strain>
    </source>
</reference>
<protein>
    <submittedName>
        <fullName evidence="2">Polysaccharide pyruvyl transferase CsaB</fullName>
    </submittedName>
</protein>
<sequence length="402" mass="45338">MAKRVLFAGAYGIRSQGDDAALLVLYRELQRRHQHLEGVVLCRHASEKLYAPYGLEVLPNFEYESRAAGLGKWFQGFNHDDDRRHLHSLLRQIERADLLILGAGNAFVDYTIDLLKGPIPYFVILTLMAQMTDTPVLWFGISIGPLTTDLGCRMTRLAAKLADIITVRDQGSLQYLRSLDHKGEIHLLPDPVLGLDPGSRPRHPFPTGCSGGERQVFAVSVRAVTRQMGMDYQRYIDTMASSLDQLIEHFNVNMLFIPHCTYEHGAPEQDDRTVARAISGRMQHHDSVLRVDDHLSVDESLALYRNCNLAICTRLHANVYAAIQGVPSVAISYHPKVTSFMDFIGCDNYCISLDHLLPETIIHKTEDLMRNKISVSAAVRNKIDRARTEINRYADLACDLMR</sequence>
<accession>A0A915TZ79</accession>
<keyword evidence="3" id="KW-1185">Reference proteome</keyword>
<dbReference type="PANTHER" id="PTHR36836:SF1">
    <property type="entry name" value="COLANIC ACID BIOSYNTHESIS PROTEIN WCAK"/>
    <property type="match status" value="1"/>
</dbReference>
<evidence type="ECO:0000313" key="2">
    <source>
        <dbReference type="EMBL" id="BCO08504.1"/>
    </source>
</evidence>
<dbReference type="PANTHER" id="PTHR36836">
    <property type="entry name" value="COLANIC ACID BIOSYNTHESIS PROTEIN WCAK"/>
    <property type="match status" value="1"/>
</dbReference>
<dbReference type="RefSeq" id="WP_267928410.1">
    <property type="nucleotide sequence ID" value="NZ_AP024233.1"/>
</dbReference>
<evidence type="ECO:0000313" key="3">
    <source>
        <dbReference type="Proteomes" id="UP001063350"/>
    </source>
</evidence>
<evidence type="ECO:0000259" key="1">
    <source>
        <dbReference type="Pfam" id="PF04230"/>
    </source>
</evidence>
<dbReference type="Pfam" id="PF04230">
    <property type="entry name" value="PS_pyruv_trans"/>
    <property type="match status" value="1"/>
</dbReference>
<dbReference type="InterPro" id="IPR007345">
    <property type="entry name" value="Polysacch_pyruvyl_Trfase"/>
</dbReference>